<name>A0A2U3RQN1_ORITS</name>
<dbReference type="GO" id="GO:0006298">
    <property type="term" value="P:mismatch repair"/>
    <property type="evidence" value="ECO:0007669"/>
    <property type="project" value="TreeGrafter"/>
</dbReference>
<sequence>MSIAISNEPKPFLKWVRGKKRIVNKLIEHLPSWPYYNYYEPFLGGGALFFQIRHLFKQCFLSDINLDLITSYHAVKKNPNEVNRLLNLYHKNYSENHYYKIRDNYYSNDPNDSTANLF</sequence>
<protein>
    <recommendedName>
        <fullName evidence="2">site-specific DNA-methyltransferase (adenine-specific)</fullName>
        <ecNumber evidence="2">2.1.1.72</ecNumber>
    </recommendedName>
</protein>
<evidence type="ECO:0000256" key="2">
    <source>
        <dbReference type="ARBA" id="ARBA00011900"/>
    </source>
</evidence>
<accession>A0A2U3RQN1</accession>
<dbReference type="Pfam" id="PF02086">
    <property type="entry name" value="MethyltransfD12"/>
    <property type="match status" value="1"/>
</dbReference>
<dbReference type="GO" id="GO:0009307">
    <property type="term" value="P:DNA restriction-modification system"/>
    <property type="evidence" value="ECO:0007669"/>
    <property type="project" value="InterPro"/>
</dbReference>
<dbReference type="PANTHER" id="PTHR30481:SF3">
    <property type="entry name" value="DNA ADENINE METHYLASE"/>
    <property type="match status" value="1"/>
</dbReference>
<keyword evidence="5" id="KW-0949">S-adenosyl-L-methionine</keyword>
<dbReference type="AlphaFoldDB" id="A0A2U3RQN1"/>
<dbReference type="InterPro" id="IPR023095">
    <property type="entry name" value="Ade_MeTrfase_dom_2"/>
</dbReference>
<dbReference type="REBASE" id="251104">
    <property type="entry name" value="M.OtsKarpORF1396P"/>
</dbReference>
<dbReference type="GO" id="GO:1904047">
    <property type="term" value="F:S-adenosyl-L-methionine binding"/>
    <property type="evidence" value="ECO:0007669"/>
    <property type="project" value="TreeGrafter"/>
</dbReference>
<dbReference type="SUPFAM" id="SSF53335">
    <property type="entry name" value="S-adenosyl-L-methionine-dependent methyltransferases"/>
    <property type="match status" value="1"/>
</dbReference>
<dbReference type="InterPro" id="IPR012327">
    <property type="entry name" value="MeTrfase_D12"/>
</dbReference>
<comment type="similarity">
    <text evidence="1">Belongs to the N(4)/N(6)-methyltransferase family.</text>
</comment>
<dbReference type="PRINTS" id="PR00505">
    <property type="entry name" value="D12N6MTFRASE"/>
</dbReference>
<dbReference type="Gene3D" id="3.40.50.150">
    <property type="entry name" value="Vaccinia Virus protein VP39"/>
    <property type="match status" value="1"/>
</dbReference>
<evidence type="ECO:0000256" key="1">
    <source>
        <dbReference type="ARBA" id="ARBA00006594"/>
    </source>
</evidence>
<evidence type="ECO:0000313" key="8">
    <source>
        <dbReference type="Proteomes" id="UP000245243"/>
    </source>
</evidence>
<dbReference type="InterPro" id="IPR029063">
    <property type="entry name" value="SAM-dependent_MTases_sf"/>
</dbReference>
<keyword evidence="3 7" id="KW-0489">Methyltransferase</keyword>
<proteinExistence type="inferred from homology"/>
<reference evidence="8" key="1">
    <citation type="submission" date="2018-03" db="EMBL/GenBank/DDBJ databases">
        <authorList>
            <person name="Batty M. E."/>
            <person name="Batty M E."/>
        </authorList>
    </citation>
    <scope>NUCLEOTIDE SEQUENCE [LARGE SCALE GENOMIC DNA]</scope>
</reference>
<dbReference type="GO" id="GO:0032259">
    <property type="term" value="P:methylation"/>
    <property type="evidence" value="ECO:0007669"/>
    <property type="project" value="UniProtKB-KW"/>
</dbReference>
<gene>
    <name evidence="7" type="ORF">KARP_01396</name>
</gene>
<evidence type="ECO:0000256" key="5">
    <source>
        <dbReference type="ARBA" id="ARBA00022691"/>
    </source>
</evidence>
<dbReference type="GO" id="GO:0009007">
    <property type="term" value="F:site-specific DNA-methyltransferase (adenine-specific) activity"/>
    <property type="evidence" value="ECO:0007669"/>
    <property type="project" value="UniProtKB-EC"/>
</dbReference>
<evidence type="ECO:0000256" key="6">
    <source>
        <dbReference type="ARBA" id="ARBA00047942"/>
    </source>
</evidence>
<evidence type="ECO:0000256" key="4">
    <source>
        <dbReference type="ARBA" id="ARBA00022679"/>
    </source>
</evidence>
<dbReference type="EC" id="2.1.1.72" evidence="2"/>
<evidence type="ECO:0000256" key="3">
    <source>
        <dbReference type="ARBA" id="ARBA00022603"/>
    </source>
</evidence>
<dbReference type="Gene3D" id="1.10.1020.10">
    <property type="entry name" value="Adenine-specific Methyltransferase, Domain 2"/>
    <property type="match status" value="1"/>
</dbReference>
<keyword evidence="4 7" id="KW-0808">Transferase</keyword>
<dbReference type="GO" id="GO:0043565">
    <property type="term" value="F:sequence-specific DNA binding"/>
    <property type="evidence" value="ECO:0007669"/>
    <property type="project" value="TreeGrafter"/>
</dbReference>
<dbReference type="Proteomes" id="UP000245243">
    <property type="component" value="Chromosome I"/>
</dbReference>
<evidence type="ECO:0000313" key="7">
    <source>
        <dbReference type="EMBL" id="SPR15510.1"/>
    </source>
</evidence>
<dbReference type="PANTHER" id="PTHR30481">
    <property type="entry name" value="DNA ADENINE METHYLASE"/>
    <property type="match status" value="1"/>
</dbReference>
<comment type="catalytic activity">
    <reaction evidence="6">
        <text>a 2'-deoxyadenosine in DNA + S-adenosyl-L-methionine = an N(6)-methyl-2'-deoxyadenosine in DNA + S-adenosyl-L-homocysteine + H(+)</text>
        <dbReference type="Rhea" id="RHEA:15197"/>
        <dbReference type="Rhea" id="RHEA-COMP:12418"/>
        <dbReference type="Rhea" id="RHEA-COMP:12419"/>
        <dbReference type="ChEBI" id="CHEBI:15378"/>
        <dbReference type="ChEBI" id="CHEBI:57856"/>
        <dbReference type="ChEBI" id="CHEBI:59789"/>
        <dbReference type="ChEBI" id="CHEBI:90615"/>
        <dbReference type="ChEBI" id="CHEBI:90616"/>
        <dbReference type="EC" id="2.1.1.72"/>
    </reaction>
</comment>
<organism evidence="7 8">
    <name type="scientific">Orientia tsutsugamushi</name>
    <name type="common">Rickettsia tsutsugamushi</name>
    <dbReference type="NCBI Taxonomy" id="784"/>
    <lineage>
        <taxon>Bacteria</taxon>
        <taxon>Pseudomonadati</taxon>
        <taxon>Pseudomonadota</taxon>
        <taxon>Alphaproteobacteria</taxon>
        <taxon>Rickettsiales</taxon>
        <taxon>Rickettsiaceae</taxon>
        <taxon>Rickettsieae</taxon>
        <taxon>Orientia</taxon>
    </lineage>
</organism>
<dbReference type="EMBL" id="LS398548">
    <property type="protein sequence ID" value="SPR15510.1"/>
    <property type="molecule type" value="Genomic_DNA"/>
</dbReference>